<sequence>MLGAWPSHRAWRTRAARALRRIRLIRHTKGDREGILLPEQPGWSLDDSEAHRSRERALAGSRRRSCAVAAQVGRVG</sequence>
<keyword evidence="2" id="KW-1185">Reference proteome</keyword>
<proteinExistence type="predicted"/>
<comment type="caution">
    <text evidence="1">The sequence shown here is derived from an EMBL/GenBank/DDBJ whole genome shotgun (WGS) entry which is preliminary data.</text>
</comment>
<dbReference type="EMBL" id="JANPWB010000005">
    <property type="protein sequence ID" value="KAJ1186031.1"/>
    <property type="molecule type" value="Genomic_DNA"/>
</dbReference>
<dbReference type="Proteomes" id="UP001066276">
    <property type="component" value="Chromosome 3_1"/>
</dbReference>
<organism evidence="1 2">
    <name type="scientific">Pleurodeles waltl</name>
    <name type="common">Iberian ribbed newt</name>
    <dbReference type="NCBI Taxonomy" id="8319"/>
    <lineage>
        <taxon>Eukaryota</taxon>
        <taxon>Metazoa</taxon>
        <taxon>Chordata</taxon>
        <taxon>Craniata</taxon>
        <taxon>Vertebrata</taxon>
        <taxon>Euteleostomi</taxon>
        <taxon>Amphibia</taxon>
        <taxon>Batrachia</taxon>
        <taxon>Caudata</taxon>
        <taxon>Salamandroidea</taxon>
        <taxon>Salamandridae</taxon>
        <taxon>Pleurodelinae</taxon>
        <taxon>Pleurodeles</taxon>
    </lineage>
</organism>
<gene>
    <name evidence="1" type="ORF">NDU88_002816</name>
</gene>
<reference evidence="1" key="1">
    <citation type="journal article" date="2022" name="bioRxiv">
        <title>Sequencing and chromosome-scale assembly of the giantPleurodeles waltlgenome.</title>
        <authorList>
            <person name="Brown T."/>
            <person name="Elewa A."/>
            <person name="Iarovenko S."/>
            <person name="Subramanian E."/>
            <person name="Araus A.J."/>
            <person name="Petzold A."/>
            <person name="Susuki M."/>
            <person name="Suzuki K.-i.T."/>
            <person name="Hayashi T."/>
            <person name="Toyoda A."/>
            <person name="Oliveira C."/>
            <person name="Osipova E."/>
            <person name="Leigh N.D."/>
            <person name="Simon A."/>
            <person name="Yun M.H."/>
        </authorList>
    </citation>
    <scope>NUCLEOTIDE SEQUENCE</scope>
    <source>
        <strain evidence="1">20211129_DDA</strain>
        <tissue evidence="1">Liver</tissue>
    </source>
</reference>
<accession>A0AAV7UBM1</accession>
<dbReference type="AlphaFoldDB" id="A0AAV7UBM1"/>
<protein>
    <submittedName>
        <fullName evidence="1">Uncharacterized protein</fullName>
    </submittedName>
</protein>
<evidence type="ECO:0000313" key="1">
    <source>
        <dbReference type="EMBL" id="KAJ1186031.1"/>
    </source>
</evidence>
<evidence type="ECO:0000313" key="2">
    <source>
        <dbReference type="Proteomes" id="UP001066276"/>
    </source>
</evidence>
<name>A0AAV7UBM1_PLEWA</name>